<organism evidence="1">
    <name type="scientific">Solanum chacoense</name>
    <name type="common">Chaco potato</name>
    <dbReference type="NCBI Taxonomy" id="4108"/>
    <lineage>
        <taxon>Eukaryota</taxon>
        <taxon>Viridiplantae</taxon>
        <taxon>Streptophyta</taxon>
        <taxon>Embryophyta</taxon>
        <taxon>Tracheophyta</taxon>
        <taxon>Spermatophyta</taxon>
        <taxon>Magnoliopsida</taxon>
        <taxon>eudicotyledons</taxon>
        <taxon>Gunneridae</taxon>
        <taxon>Pentapetalae</taxon>
        <taxon>asterids</taxon>
        <taxon>lamiids</taxon>
        <taxon>Solanales</taxon>
        <taxon>Solanaceae</taxon>
        <taxon>Solanoideae</taxon>
        <taxon>Solaneae</taxon>
        <taxon>Solanum</taxon>
    </lineage>
</organism>
<protein>
    <submittedName>
        <fullName evidence="1">Putative ovule protein</fullName>
    </submittedName>
</protein>
<dbReference type="EMBL" id="GEDG01022752">
    <property type="protein sequence ID" value="JAP17255.1"/>
    <property type="molecule type" value="Transcribed_RNA"/>
</dbReference>
<reference evidence="1" key="1">
    <citation type="submission" date="2015-12" db="EMBL/GenBank/DDBJ databases">
        <title>Gene expression during late stages of embryo sac development: a critical building block for successful pollen-pistil interactions.</title>
        <authorList>
            <person name="Liu Y."/>
            <person name="Joly V."/>
            <person name="Sabar M."/>
            <person name="Matton D.P."/>
        </authorList>
    </citation>
    <scope>NUCLEOTIDE SEQUENCE</scope>
</reference>
<proteinExistence type="predicted"/>
<evidence type="ECO:0000313" key="1">
    <source>
        <dbReference type="EMBL" id="JAP17255.1"/>
    </source>
</evidence>
<accession>A0A0V0HB79</accession>
<sequence>MYLPHLQSIPLEKGMNWKPTWKSTPLLDNFVRRFQYSVDDVVDGAAAKYVKEHNIFVNLKHEIAAFIFNVNKIHSIQDGFFPWYSLVSKGFIPI</sequence>
<name>A0A0V0HB79_SOLCH</name>
<dbReference type="AlphaFoldDB" id="A0A0V0HB79"/>